<dbReference type="GO" id="GO:0009881">
    <property type="term" value="F:photoreceptor activity"/>
    <property type="evidence" value="ECO:0007669"/>
    <property type="project" value="UniProtKB-KW"/>
</dbReference>
<dbReference type="InterPro" id="IPR043150">
    <property type="entry name" value="Phytochrome_PHY_sf"/>
</dbReference>
<dbReference type="PATRIC" id="fig|1300343.5.peg.2723"/>
<dbReference type="InterPro" id="IPR013515">
    <property type="entry name" value="Phytochrome_cen-reg"/>
</dbReference>
<dbReference type="EMBL" id="JSAQ01000001">
    <property type="protein sequence ID" value="KGO06176.1"/>
    <property type="molecule type" value="Genomic_DNA"/>
</dbReference>
<dbReference type="Gene3D" id="3.30.450.270">
    <property type="match status" value="1"/>
</dbReference>
<keyword evidence="6" id="KW-0716">Sensory transduction</keyword>
<evidence type="ECO:0000256" key="8">
    <source>
        <dbReference type="ARBA" id="ARBA00022777"/>
    </source>
</evidence>
<comment type="catalytic activity">
    <reaction evidence="1">
        <text>ATP + protein L-histidine = ADP + protein N-phospho-L-histidine.</text>
        <dbReference type="EC" id="2.7.13.3"/>
    </reaction>
</comment>
<dbReference type="Pfam" id="PF01590">
    <property type="entry name" value="GAF"/>
    <property type="match status" value="1"/>
</dbReference>
<proteinExistence type="inferred from homology"/>
<dbReference type="GO" id="GO:0009584">
    <property type="term" value="P:detection of visible light"/>
    <property type="evidence" value="ECO:0007669"/>
    <property type="project" value="InterPro"/>
</dbReference>
<dbReference type="InterPro" id="IPR016132">
    <property type="entry name" value="Phyto_chromo_attachment"/>
</dbReference>
<dbReference type="Gene3D" id="3.30.565.10">
    <property type="entry name" value="Histidine kinase-like ATPase, C-terminal domain"/>
    <property type="match status" value="1"/>
</dbReference>
<dbReference type="Pfam" id="PF00360">
    <property type="entry name" value="PHY"/>
    <property type="match status" value="1"/>
</dbReference>
<dbReference type="InterPro" id="IPR035965">
    <property type="entry name" value="PAS-like_dom_sf"/>
</dbReference>
<dbReference type="Gene3D" id="3.30.450.20">
    <property type="entry name" value="PAS domain"/>
    <property type="match status" value="1"/>
</dbReference>
<dbReference type="SUPFAM" id="SSF55874">
    <property type="entry name" value="ATPase domain of HSP90 chaperone/DNA topoisomerase II/histidine kinase"/>
    <property type="match status" value="1"/>
</dbReference>
<comment type="similarity">
    <text evidence="2">In the N-terminal section; belongs to the phytochrome family.</text>
</comment>
<evidence type="ECO:0000256" key="2">
    <source>
        <dbReference type="ARBA" id="ARBA00006402"/>
    </source>
</evidence>
<dbReference type="FunFam" id="3.30.565.10:FF:000006">
    <property type="entry name" value="Sensor histidine kinase WalK"/>
    <property type="match status" value="1"/>
</dbReference>
<dbReference type="InterPro" id="IPR036097">
    <property type="entry name" value="HisK_dim/P_sf"/>
</dbReference>
<dbReference type="GO" id="GO:0030295">
    <property type="term" value="F:protein kinase activator activity"/>
    <property type="evidence" value="ECO:0007669"/>
    <property type="project" value="TreeGrafter"/>
</dbReference>
<dbReference type="InterPro" id="IPR001294">
    <property type="entry name" value="Phytochrome"/>
</dbReference>
<dbReference type="RefSeq" id="WP_035325193.1">
    <property type="nucleotide sequence ID" value="NZ_CP015125.1"/>
</dbReference>
<keyword evidence="5" id="KW-0597">Phosphoprotein</keyword>
<dbReference type="EC" id="2.7.13.3" evidence="3"/>
<keyword evidence="7" id="KW-0808">Transferase</keyword>
<gene>
    <name evidence="13" type="ORF">NV36_04540</name>
</gene>
<feature type="domain" description="Phytochrome chromophore attachment site" evidence="11">
    <location>
        <begin position="142"/>
        <end position="303"/>
    </location>
</feature>
<organism evidence="13 14">
    <name type="scientific">Dokdonia donghaensis DSW-1</name>
    <dbReference type="NCBI Taxonomy" id="1300343"/>
    <lineage>
        <taxon>Bacteria</taxon>
        <taxon>Pseudomonadati</taxon>
        <taxon>Bacteroidota</taxon>
        <taxon>Flavobacteriia</taxon>
        <taxon>Flavobacteriales</taxon>
        <taxon>Flavobacteriaceae</taxon>
        <taxon>Dokdonia</taxon>
    </lineage>
</organism>
<dbReference type="InterPro" id="IPR003594">
    <property type="entry name" value="HATPase_dom"/>
</dbReference>
<sequence length="735" mass="82798">MSGPSTLYPKKIDLTNCDKEPIHLLGQVQSHAYLFVIDALNKQLVRASENVFDLLSRKREDIHTITIKDIFGPSASTIAFHIEGKNTQTIEVEVKGKRYVVITHYRENLIYIELEPIVAQAEAHIVQRQLSDIITDLSQAITVSEMCDKTANLIKNLTGYDRVMLYKFDQNWNGTIISESREEVLESWLGMHYPATDIPQQARKSFLKQGVRIIADVASQTSAVFPELNEQGQPLDLTNCESRASSPIHIEYLENMKVGATLTAAIVSNGTLWGLIACHHYSPKFTNYYQRQTIKFLTQVFSTQLTLRSSNEVLARINATTASRAKLVEQMSNEWDVQGGLTKKPTSMLTITEATGGAVFLENILSTVGDTPSKEDVKNLIDWIYTTQLGNTYTTQNLAKVYEKGEAFAKMASGVLCVFIAKGQKDCLLWFKPELKQVISWGGNPEKAVAEKNKRLSPRKSFEKWNQEQVLTSLPWKDYEIASAQALKTSISNIIISRYQEVKLLNDKLKEAYKELESFSYSVSHDLRSPLRGIDGFAQIIKEDYFDTLDDYGKNAIQTIIDSTSKMNTLIDDILAFSGIGKDQTAMGVFDMQELVNEVVQFLQLEKKYSNTTIEVEADLPKAYGDRGMIFQLLINLIGNALKYSHTVQKPSVRIGVLKDKSPAIYYVRDNGIGFNEAHKEKIFGVFNRLVKDEFEGSGIGLAIAQRVIDKHQGVIWAESKEHQGATFYFQLPVR</sequence>
<dbReference type="PRINTS" id="PR01033">
    <property type="entry name" value="PHYTOCHROME"/>
</dbReference>
<evidence type="ECO:0000256" key="9">
    <source>
        <dbReference type="ARBA" id="ARBA00022991"/>
    </source>
</evidence>
<dbReference type="Gene3D" id="1.10.287.130">
    <property type="match status" value="1"/>
</dbReference>
<dbReference type="OrthoDB" id="9766459at2"/>
<evidence type="ECO:0000256" key="3">
    <source>
        <dbReference type="ARBA" id="ARBA00012438"/>
    </source>
</evidence>
<dbReference type="Proteomes" id="UP000030140">
    <property type="component" value="Unassembled WGS sequence"/>
</dbReference>
<dbReference type="PROSITE" id="PS50046">
    <property type="entry name" value="PHYTOCHROME_2"/>
    <property type="match status" value="1"/>
</dbReference>
<dbReference type="InterPro" id="IPR003018">
    <property type="entry name" value="GAF"/>
</dbReference>
<accession>A0A0A2GV29</accession>
<dbReference type="InterPro" id="IPR003661">
    <property type="entry name" value="HisK_dim/P_dom"/>
</dbReference>
<dbReference type="SUPFAM" id="SSF47384">
    <property type="entry name" value="Homodimeric domain of signal transducing histidine kinase"/>
    <property type="match status" value="1"/>
</dbReference>
<dbReference type="InterPro" id="IPR005467">
    <property type="entry name" value="His_kinase_dom"/>
</dbReference>
<evidence type="ECO:0000313" key="14">
    <source>
        <dbReference type="Proteomes" id="UP000030140"/>
    </source>
</evidence>
<feature type="domain" description="Histidine kinase" evidence="12">
    <location>
        <begin position="522"/>
        <end position="735"/>
    </location>
</feature>
<comment type="caution">
    <text evidence="13">The sequence shown here is derived from an EMBL/GenBank/DDBJ whole genome shotgun (WGS) entry which is preliminary data.</text>
</comment>
<dbReference type="Pfam" id="PF08446">
    <property type="entry name" value="PAS_2"/>
    <property type="match status" value="1"/>
</dbReference>
<keyword evidence="4" id="KW-0600">Photoreceptor protein</keyword>
<evidence type="ECO:0000256" key="5">
    <source>
        <dbReference type="ARBA" id="ARBA00022553"/>
    </source>
</evidence>
<dbReference type="SMART" id="SM00065">
    <property type="entry name" value="GAF"/>
    <property type="match status" value="1"/>
</dbReference>
<dbReference type="SMART" id="SM00387">
    <property type="entry name" value="HATPase_c"/>
    <property type="match status" value="1"/>
</dbReference>
<dbReference type="Gene3D" id="3.30.450.40">
    <property type="match status" value="1"/>
</dbReference>
<dbReference type="SUPFAM" id="SSF55781">
    <property type="entry name" value="GAF domain-like"/>
    <property type="match status" value="2"/>
</dbReference>
<dbReference type="PROSITE" id="PS50109">
    <property type="entry name" value="HIS_KIN"/>
    <property type="match status" value="1"/>
</dbReference>
<dbReference type="CDD" id="cd00082">
    <property type="entry name" value="HisKA"/>
    <property type="match status" value="1"/>
</dbReference>
<name>A0A0A2GV29_9FLAO</name>
<evidence type="ECO:0000313" key="13">
    <source>
        <dbReference type="EMBL" id="KGO06176.1"/>
    </source>
</evidence>
<keyword evidence="9" id="KW-0157">Chromophore</keyword>
<dbReference type="InterPro" id="IPR050351">
    <property type="entry name" value="BphY/WalK/GraS-like"/>
</dbReference>
<dbReference type="PANTHER" id="PTHR42878:SF15">
    <property type="entry name" value="BACTERIOPHYTOCHROME"/>
    <property type="match status" value="1"/>
</dbReference>
<dbReference type="Pfam" id="PF02518">
    <property type="entry name" value="HATPase_c"/>
    <property type="match status" value="1"/>
</dbReference>
<evidence type="ECO:0000256" key="6">
    <source>
        <dbReference type="ARBA" id="ARBA00022606"/>
    </source>
</evidence>
<dbReference type="GO" id="GO:0006355">
    <property type="term" value="P:regulation of DNA-templated transcription"/>
    <property type="evidence" value="ECO:0007669"/>
    <property type="project" value="InterPro"/>
</dbReference>
<dbReference type="InterPro" id="IPR013654">
    <property type="entry name" value="PAS_2"/>
</dbReference>
<dbReference type="SMART" id="SM00388">
    <property type="entry name" value="HisKA"/>
    <property type="match status" value="1"/>
</dbReference>
<evidence type="ECO:0000256" key="7">
    <source>
        <dbReference type="ARBA" id="ARBA00022679"/>
    </source>
</evidence>
<evidence type="ECO:0000256" key="10">
    <source>
        <dbReference type="ARBA" id="ARBA00023170"/>
    </source>
</evidence>
<evidence type="ECO:0000259" key="12">
    <source>
        <dbReference type="PROSITE" id="PS50109"/>
    </source>
</evidence>
<dbReference type="GO" id="GO:0000155">
    <property type="term" value="F:phosphorelay sensor kinase activity"/>
    <property type="evidence" value="ECO:0007669"/>
    <property type="project" value="InterPro"/>
</dbReference>
<dbReference type="Pfam" id="PF00512">
    <property type="entry name" value="HisKA"/>
    <property type="match status" value="1"/>
</dbReference>
<evidence type="ECO:0000256" key="4">
    <source>
        <dbReference type="ARBA" id="ARBA00022543"/>
    </source>
</evidence>
<dbReference type="GO" id="GO:0007234">
    <property type="term" value="P:osmosensory signaling via phosphorelay pathway"/>
    <property type="evidence" value="ECO:0007669"/>
    <property type="project" value="TreeGrafter"/>
</dbReference>
<dbReference type="KEGG" id="ddo:I597_2680"/>
<keyword evidence="8 13" id="KW-0418">Kinase</keyword>
<dbReference type="SUPFAM" id="SSF55785">
    <property type="entry name" value="PYP-like sensor domain (PAS domain)"/>
    <property type="match status" value="1"/>
</dbReference>
<reference evidence="13 14" key="1">
    <citation type="submission" date="2014-10" db="EMBL/GenBank/DDBJ databases">
        <title>Draft genome sequence of the proteorhodopsin-containing marine bacterium Dokdonia donghaensis.</title>
        <authorList>
            <person name="Gomez-Consarnau L."/>
            <person name="Gonzalez J.M."/>
            <person name="Riedel T."/>
            <person name="Jaenicke S."/>
            <person name="Wagner-Doebler I."/>
            <person name="Fuhrman J.A."/>
        </authorList>
    </citation>
    <scope>NUCLEOTIDE SEQUENCE [LARGE SCALE GENOMIC DNA]</scope>
    <source>
        <strain evidence="13 14">DSW-1</strain>
    </source>
</reference>
<dbReference type="InterPro" id="IPR029016">
    <property type="entry name" value="GAF-like_dom_sf"/>
</dbReference>
<dbReference type="InterPro" id="IPR036890">
    <property type="entry name" value="HATPase_C_sf"/>
</dbReference>
<evidence type="ECO:0000256" key="1">
    <source>
        <dbReference type="ARBA" id="ARBA00000085"/>
    </source>
</evidence>
<protein>
    <recommendedName>
        <fullName evidence="3">histidine kinase</fullName>
        <ecNumber evidence="3">2.7.13.3</ecNumber>
    </recommendedName>
</protein>
<dbReference type="GO" id="GO:0000156">
    <property type="term" value="F:phosphorelay response regulator activity"/>
    <property type="evidence" value="ECO:0007669"/>
    <property type="project" value="TreeGrafter"/>
</dbReference>
<evidence type="ECO:0000259" key="11">
    <source>
        <dbReference type="PROSITE" id="PS50046"/>
    </source>
</evidence>
<keyword evidence="14" id="KW-1185">Reference proteome</keyword>
<dbReference type="AlphaFoldDB" id="A0A0A2GV29"/>
<dbReference type="PANTHER" id="PTHR42878">
    <property type="entry name" value="TWO-COMPONENT HISTIDINE KINASE"/>
    <property type="match status" value="1"/>
</dbReference>
<keyword evidence="10" id="KW-0675">Receptor</keyword>